<reference evidence="2" key="2">
    <citation type="submission" date="2020-09" db="EMBL/GenBank/DDBJ databases">
        <authorList>
            <person name="Sun Q."/>
            <person name="Zhou Y."/>
        </authorList>
    </citation>
    <scope>NUCLEOTIDE SEQUENCE</scope>
    <source>
        <strain evidence="2">CGMCC 4.7138</strain>
    </source>
</reference>
<evidence type="ECO:0000313" key="2">
    <source>
        <dbReference type="EMBL" id="GGO13697.1"/>
    </source>
</evidence>
<dbReference type="EMBL" id="BMMN01000005">
    <property type="protein sequence ID" value="GGO13697.1"/>
    <property type="molecule type" value="Genomic_DNA"/>
</dbReference>
<evidence type="ECO:0000256" key="1">
    <source>
        <dbReference type="SAM" id="MobiDB-lite"/>
    </source>
</evidence>
<gene>
    <name evidence="2" type="ORF">GCM10011574_33250</name>
</gene>
<proteinExistence type="predicted"/>
<evidence type="ECO:0000313" key="3">
    <source>
        <dbReference type="Proteomes" id="UP000653480"/>
    </source>
</evidence>
<reference evidence="2" key="1">
    <citation type="journal article" date="2014" name="Int. J. Syst. Evol. Microbiol.">
        <title>Complete genome sequence of Corynebacterium casei LMG S-19264T (=DSM 44701T), isolated from a smear-ripened cheese.</title>
        <authorList>
            <consortium name="US DOE Joint Genome Institute (JGI-PGF)"/>
            <person name="Walter F."/>
            <person name="Albersmeier A."/>
            <person name="Kalinowski J."/>
            <person name="Ruckert C."/>
        </authorList>
    </citation>
    <scope>NUCLEOTIDE SEQUENCE</scope>
    <source>
        <strain evidence="2">CGMCC 4.7138</strain>
    </source>
</reference>
<dbReference type="Proteomes" id="UP000653480">
    <property type="component" value="Unassembled WGS sequence"/>
</dbReference>
<organism evidence="2 3">
    <name type="scientific">Microbispora bryophytorum</name>
    <dbReference type="NCBI Taxonomy" id="1460882"/>
    <lineage>
        <taxon>Bacteria</taxon>
        <taxon>Bacillati</taxon>
        <taxon>Actinomycetota</taxon>
        <taxon>Actinomycetes</taxon>
        <taxon>Streptosporangiales</taxon>
        <taxon>Streptosporangiaceae</taxon>
        <taxon>Microbispora</taxon>
    </lineage>
</organism>
<comment type="caution">
    <text evidence="2">The sequence shown here is derived from an EMBL/GenBank/DDBJ whole genome shotgun (WGS) entry which is preliminary data.</text>
</comment>
<accession>A0A8H9GZ15</accession>
<keyword evidence="3" id="KW-1185">Reference proteome</keyword>
<sequence>MGDESAAEETCPSGQDQLSAVEAVQGPFPGGEVEVAAAGSRLVRRIDVRAGEHVDSPGPELVDVLLEGGVTWCVTVRALSDNRRPLQKARSVSYGVGAWADSDAWTPRSGGAVAARTSAIGPGSAGDDH</sequence>
<protein>
    <submittedName>
        <fullName evidence="2">Uncharacterized protein</fullName>
    </submittedName>
</protein>
<feature type="region of interest" description="Disordered" evidence="1">
    <location>
        <begin position="105"/>
        <end position="129"/>
    </location>
</feature>
<name>A0A8H9GZ15_9ACTN</name>
<dbReference type="AlphaFoldDB" id="A0A8H9GZ15"/>